<dbReference type="Proteomes" id="UP000186914">
    <property type="component" value="Unassembled WGS sequence"/>
</dbReference>
<dbReference type="EMBL" id="FTNO01000001">
    <property type="protein sequence ID" value="SIR18857.1"/>
    <property type="molecule type" value="Genomic_DNA"/>
</dbReference>
<keyword evidence="1" id="KW-0812">Transmembrane</keyword>
<dbReference type="AlphaFoldDB" id="A0A1N6YW82"/>
<evidence type="ECO:0000256" key="1">
    <source>
        <dbReference type="SAM" id="Phobius"/>
    </source>
</evidence>
<evidence type="ECO:0000313" key="2">
    <source>
        <dbReference type="EMBL" id="SIR18857.1"/>
    </source>
</evidence>
<feature type="transmembrane region" description="Helical" evidence="1">
    <location>
        <begin position="12"/>
        <end position="34"/>
    </location>
</feature>
<name>A0A1N6YW82_9EURY</name>
<dbReference type="OrthoDB" id="374952at2157"/>
<keyword evidence="1" id="KW-0472">Membrane</keyword>
<gene>
    <name evidence="2" type="ORF">SAMN05421858_1746</name>
</gene>
<keyword evidence="3" id="KW-1185">Reference proteome</keyword>
<organism evidence="2 3">
    <name type="scientific">Haladaptatus litoreus</name>
    <dbReference type="NCBI Taxonomy" id="553468"/>
    <lineage>
        <taxon>Archaea</taxon>
        <taxon>Methanobacteriati</taxon>
        <taxon>Methanobacteriota</taxon>
        <taxon>Stenosarchaea group</taxon>
        <taxon>Halobacteria</taxon>
        <taxon>Halobacteriales</taxon>
        <taxon>Haladaptataceae</taxon>
        <taxon>Haladaptatus</taxon>
    </lineage>
</organism>
<sequence length="88" mass="9279">MATGDSDFTGTVLGILMITFGISPTVLFLLGLTARASFISNFGVVLDQSFVSMPIVQLIVSITGLFLAGMGVLTIKYGRSEIDTPGLY</sequence>
<evidence type="ECO:0000313" key="3">
    <source>
        <dbReference type="Proteomes" id="UP000186914"/>
    </source>
</evidence>
<keyword evidence="1" id="KW-1133">Transmembrane helix</keyword>
<proteinExistence type="predicted"/>
<reference evidence="3" key="1">
    <citation type="submission" date="2017-01" db="EMBL/GenBank/DDBJ databases">
        <authorList>
            <person name="Varghese N."/>
            <person name="Submissions S."/>
        </authorList>
    </citation>
    <scope>NUCLEOTIDE SEQUENCE [LARGE SCALE GENOMIC DNA]</scope>
    <source>
        <strain evidence="3">CGMCC 1.7737</strain>
    </source>
</reference>
<feature type="transmembrane region" description="Helical" evidence="1">
    <location>
        <begin position="54"/>
        <end position="75"/>
    </location>
</feature>
<protein>
    <submittedName>
        <fullName evidence="2">Uncharacterized protein</fullName>
    </submittedName>
</protein>
<accession>A0A1N6YW82</accession>
<dbReference type="RefSeq" id="WP_076429707.1">
    <property type="nucleotide sequence ID" value="NZ_FTNO01000001.1"/>
</dbReference>